<feature type="transmembrane region" description="Helical" evidence="8">
    <location>
        <begin position="147"/>
        <end position="170"/>
    </location>
</feature>
<feature type="region of interest" description="Disordered" evidence="7">
    <location>
        <begin position="1546"/>
        <end position="1582"/>
    </location>
</feature>
<feature type="transmembrane region" description="Helical" evidence="8">
    <location>
        <begin position="1038"/>
        <end position="1059"/>
    </location>
</feature>
<feature type="transmembrane region" description="Helical" evidence="8">
    <location>
        <begin position="920"/>
        <end position="948"/>
    </location>
</feature>
<feature type="transmembrane region" description="Helical" evidence="8">
    <location>
        <begin position="299"/>
        <end position="322"/>
    </location>
</feature>
<evidence type="ECO:0000256" key="4">
    <source>
        <dbReference type="ARBA" id="ARBA00022989"/>
    </source>
</evidence>
<feature type="transmembrane region" description="Helical" evidence="8">
    <location>
        <begin position="805"/>
        <end position="828"/>
    </location>
</feature>
<dbReference type="PANTHER" id="PTHR23505:SF52">
    <property type="entry name" value="MAJOR FACILITATOR SUPERFAMILY PROTEIN"/>
    <property type="match status" value="1"/>
</dbReference>
<feature type="compositionally biased region" description="Low complexity" evidence="7">
    <location>
        <begin position="1570"/>
        <end position="1582"/>
    </location>
</feature>
<feature type="transmembrane region" description="Helical" evidence="8">
    <location>
        <begin position="562"/>
        <end position="586"/>
    </location>
</feature>
<sequence length="2027" mass="217694">MGQNNEKPYKWYAIVLYHLVTFLEGFNLQCTPVCMRAFEMSLGLTASRLSVVFATELLSLLGIAAVWGYLVGKRQVKYICSLGMLICGIACILIGCTSGFPLVLVCRFLHGVGLSCVGPVYSKIITEQYGKEDQGSGNANGDQTSTWFSVANGAHCAGKVLSLMLVSVLATRNVIGQYGWRLCYCLTGYVWLMVAVVVFFFMTKTGGTGGDDTSSSDSSGTKKPYYTKPTFWLMACVMYTSETPFVMLGYMVMYFQYSGLSNKMAGVLGAVIQVAAVIGSCAGGYAATVCSKWEQEKGYGRFTFAMCVLAVRLFCITVLPSFSIEDGGLSWRQYVIPFTFGLTLFVASAVDRPTVTDISGNQGGFAGSLFRVVGGVPASATISPAIALLAEKFGYIESKELLEDMDIQTRMANVNALRMSLMCVGGVLTVLNILLYTPVFFTYGQDKGGGSGSQTGAASGCSNTSTGSGDSTSPGSKNVTYPWHAIVLYHVFALLDAYSTQSLCICMGAFEVDLGLSPSSLSAMATAHVLFELALSPIWGLLVDKKGCHLVESIAMLIMGHYGWRVSYCILGYAWLIAAPLVFYFMRPSSNASGSSQSSTDTIGKKLKCIFQVPSYWLLVAVYYASEASYAFMAYIPLYLQYSGLSEMAIACLCASVVFGGMFGGLFGGNLIDICHSASPQYGRLCFAAAALSVRLMYITSLMWWPIQTNGLTWEHYVEAFMVGATLVTIHSVDRPMLDDVVQKGSEGTALSFLRMIAGVPSSLLFPPLIGNLAERVYGYVKGAGFGDGADRVVMASNANALRRSIMYIMIGATAVNVALYVGLFFTYKKDKKGKDGQSGGTQSKCGGTETTSNAGGSGLAYPWPSVVLYHMVSFINAYDTQILSLSMRALEASLGLSASSLSIMASMEGMTLMGFAPVWGYLLTLLPCQYVCAAGMALCGISCILLAQVTTFSWILLIRLAHGIGLSCAAPVAVHIIAANWGKNKDGDKTKSDTNNSKDSMYSGINNGVVTLGKLTCFFLTGRYAGQKVFGHSGWRLSYALVGCVWLFAALPICLYMTKNGNTPSGGSGSGTSNNAGDQLKNIVGKPKFWVMTVLMFFSEAPYVIMGYMVMYLQYSGLSTVGIGSAIIVMQVGTAIGSVAGGVIAGKFNHWHSKYGRLSLATCALLIRLMYFVIFLWWPLNEHGLTWHRYCLLFVIGLTMLVSPTIEKPIVSDLDEKSASVTVPLYRAIGGMPSYFVFMPLLGWMAEKMYGYVKPSGDVSQLGHMVMSVNANALRKSMMWILSIATVLNIGLYVVVYYADQLGDALKPASCSASTASTGTGTLSCPYISKPKPYPWYAVLLYHIAGFMEGYNMQCTPVCMRALEMSLGVTASKLSFMYAVDLVSVLGIGAVWGYLLDTPLGKQKKKMEVQHVCCLGALVCGMGSILLGCTSSYPLILCSRFLQGGGLACVTQVCTKIIIEQWSVPPTEIQNCPKQASQTSLWFGLGFGVHCLGRVASLFLVGRIATWNVIGQYGWRLNYVLAGYVWLLLSVPVHCLMKKTITGAQHGSSSVDGAQFDPTNSSGRGEPQTAAVTVTSSTGTTSMTASATSSISISNAQGGVVGTSAPSTTPSTTKSESGGPENGTAAENGASVPSASTPLPQTAAPPEKNGEKPELATLLSNLIFCDGECFWSWNCSWLKKIGEWLRGTQKLVAVSLSGLTNLWHSIKKWLPFGGDASGGNNNQSTETSGAPSESVEVAPQPQTATSSGQGLSNGKEKRRQAMAKKTVEEAKKQLTEMCRSTGLSDFLCNHWWKSGVKLWSARSPKKKRQRRTTNGNSGKDGVPNEEGAMTQSTSTSEASGAASRSNGESATLQRQTYTSTTTTTTSSINFGSNGLGEQKKVEMTKTTKETPVEKGITSEGTHGFIHGSTISCTSNSSSNNGTAQPSCKGVYTYRSIPLNTLNDSESAKVSKLTPIPFYEKATFWLMKNSNVAYIIRVQHSINAMVSLNGHIWVYINCSVNTFNDVPLSIPLFRVILLYDYQMRSTH</sequence>
<feature type="region of interest" description="Disordered" evidence="7">
    <location>
        <begin position="454"/>
        <end position="475"/>
    </location>
</feature>
<proteinExistence type="inferred from homology"/>
<dbReference type="InterPro" id="IPR011701">
    <property type="entry name" value="MFS"/>
</dbReference>
<feature type="transmembrane region" description="Helical" evidence="8">
    <location>
        <begin position="1518"/>
        <end position="1538"/>
    </location>
</feature>
<feature type="transmembrane region" description="Helical" evidence="8">
    <location>
        <begin position="684"/>
        <end position="705"/>
    </location>
</feature>
<dbReference type="GO" id="GO:0022857">
    <property type="term" value="F:transmembrane transporter activity"/>
    <property type="evidence" value="ECO:0007669"/>
    <property type="project" value="InterPro"/>
</dbReference>
<comment type="similarity">
    <text evidence="6">Belongs to the major facilitator superfamily. Spinster (TC 2.A.1.49) family.</text>
</comment>
<feature type="region of interest" description="Disordered" evidence="7">
    <location>
        <begin position="1718"/>
        <end position="1769"/>
    </location>
</feature>
<feature type="transmembrane region" description="Helical" evidence="8">
    <location>
        <begin position="616"/>
        <end position="636"/>
    </location>
</feature>
<keyword evidence="3 8" id="KW-0812">Transmembrane</keyword>
<feature type="transmembrane region" description="Helical" evidence="8">
    <location>
        <begin position="1227"/>
        <end position="1247"/>
    </location>
</feature>
<dbReference type="InterPro" id="IPR020846">
    <property type="entry name" value="MFS_dom"/>
</dbReference>
<feature type="transmembrane region" description="Helical" evidence="8">
    <location>
        <begin position="1124"/>
        <end position="1147"/>
    </location>
</feature>
<dbReference type="InterPro" id="IPR044770">
    <property type="entry name" value="MFS_spinster-like"/>
</dbReference>
<feature type="transmembrane region" description="Helical" evidence="8">
    <location>
        <begin position="82"/>
        <end position="104"/>
    </location>
</feature>
<feature type="transmembrane region" description="Helical" evidence="8">
    <location>
        <begin position="12"/>
        <end position="29"/>
    </location>
</feature>
<reference evidence="10" key="1">
    <citation type="submission" date="2023-08" db="EMBL/GenBank/DDBJ databases">
        <title>Draft sequence of the Babesia gibsoni genome.</title>
        <authorList>
            <person name="Yamagishi J.Y."/>
            <person name="Xuan X.X."/>
        </authorList>
    </citation>
    <scope>NUCLEOTIDE SEQUENCE</scope>
    <source>
        <strain evidence="10">Azabu</strain>
    </source>
</reference>
<feature type="compositionally biased region" description="Low complexity" evidence="7">
    <location>
        <begin position="1831"/>
        <end position="1846"/>
    </location>
</feature>
<feature type="transmembrane region" description="Helical" evidence="8">
    <location>
        <begin position="231"/>
        <end position="255"/>
    </location>
</feature>
<feature type="compositionally biased region" description="Polar residues" evidence="7">
    <location>
        <begin position="1719"/>
        <end position="1732"/>
    </location>
</feature>
<feature type="compositionally biased region" description="Basic and acidic residues" evidence="7">
    <location>
        <begin position="1878"/>
        <end position="1893"/>
    </location>
</feature>
<comment type="subcellular location">
    <subcellularLocation>
        <location evidence="1">Membrane</location>
        <topology evidence="1">Multi-pass membrane protein</topology>
    </subcellularLocation>
</comment>
<feature type="domain" description="Major facilitator superfamily (MFS) profile" evidence="9">
    <location>
        <begin position="866"/>
        <end position="1302"/>
    </location>
</feature>
<evidence type="ECO:0000256" key="8">
    <source>
        <dbReference type="SAM" id="Phobius"/>
    </source>
</evidence>
<evidence type="ECO:0000256" key="7">
    <source>
        <dbReference type="SAM" id="MobiDB-lite"/>
    </source>
</evidence>
<dbReference type="PANTHER" id="PTHR23505">
    <property type="entry name" value="SPINSTER"/>
    <property type="match status" value="1"/>
</dbReference>
<feature type="compositionally biased region" description="Low complexity" evidence="7">
    <location>
        <begin position="1857"/>
        <end position="1868"/>
    </location>
</feature>
<dbReference type="EMBL" id="JAVEPI010000004">
    <property type="protein sequence ID" value="KAK1442381.1"/>
    <property type="molecule type" value="Genomic_DNA"/>
</dbReference>
<feature type="transmembrane region" description="Helical" evidence="8">
    <location>
        <begin position="419"/>
        <end position="441"/>
    </location>
</feature>
<evidence type="ECO:0000313" key="11">
    <source>
        <dbReference type="Proteomes" id="UP001230268"/>
    </source>
</evidence>
<organism evidence="10 11">
    <name type="scientific">Babesia gibsoni</name>
    <dbReference type="NCBI Taxonomy" id="33632"/>
    <lineage>
        <taxon>Eukaryota</taxon>
        <taxon>Sar</taxon>
        <taxon>Alveolata</taxon>
        <taxon>Apicomplexa</taxon>
        <taxon>Aconoidasida</taxon>
        <taxon>Piroplasmida</taxon>
        <taxon>Babesiidae</taxon>
        <taxon>Babesia</taxon>
    </lineage>
</organism>
<dbReference type="Proteomes" id="UP001230268">
    <property type="component" value="Unassembled WGS sequence"/>
</dbReference>
<keyword evidence="2" id="KW-0813">Transport</keyword>
<keyword evidence="11" id="KW-1185">Reference proteome</keyword>
<dbReference type="SUPFAM" id="SSF103473">
    <property type="entry name" value="MFS general substrate transporter"/>
    <property type="match status" value="4"/>
</dbReference>
<evidence type="ECO:0000256" key="5">
    <source>
        <dbReference type="ARBA" id="ARBA00023136"/>
    </source>
</evidence>
<keyword evidence="4 8" id="KW-1133">Transmembrane helix</keyword>
<feature type="compositionally biased region" description="Polar residues" evidence="7">
    <location>
        <begin position="1546"/>
        <end position="1564"/>
    </location>
</feature>
<protein>
    <submittedName>
        <fullName evidence="10">Multiplied multi-transmembrane transporter-like protein</fullName>
    </submittedName>
</protein>
<feature type="transmembrane region" description="Helical" evidence="8">
    <location>
        <begin position="753"/>
        <end position="770"/>
    </location>
</feature>
<gene>
    <name evidence="10" type="ORF">BgAZ_404110</name>
</gene>
<feature type="transmembrane region" description="Helical" evidence="8">
    <location>
        <begin position="1159"/>
        <end position="1179"/>
    </location>
</feature>
<accession>A0AAD8PDM9</accession>
<feature type="transmembrane region" description="Helical" evidence="8">
    <location>
        <begin position="1482"/>
        <end position="1506"/>
    </location>
</feature>
<feature type="transmembrane region" description="Helical" evidence="8">
    <location>
        <begin position="1375"/>
        <end position="1396"/>
    </location>
</feature>
<feature type="transmembrane region" description="Helical" evidence="8">
    <location>
        <begin position="1278"/>
        <end position="1300"/>
    </location>
</feature>
<feature type="transmembrane region" description="Helical" evidence="8">
    <location>
        <begin position="486"/>
        <end position="510"/>
    </location>
</feature>
<dbReference type="GO" id="GO:0016020">
    <property type="term" value="C:membrane"/>
    <property type="evidence" value="ECO:0007669"/>
    <property type="project" value="UniProtKB-SubCell"/>
</dbReference>
<feature type="region of interest" description="Disordered" evidence="7">
    <location>
        <begin position="832"/>
        <end position="854"/>
    </location>
</feature>
<evidence type="ECO:0000259" key="9">
    <source>
        <dbReference type="PROSITE" id="PS50850"/>
    </source>
</evidence>
<evidence type="ECO:0000256" key="2">
    <source>
        <dbReference type="ARBA" id="ARBA00022448"/>
    </source>
</evidence>
<feature type="transmembrane region" description="Helical" evidence="8">
    <location>
        <begin position="1416"/>
        <end position="1437"/>
    </location>
</feature>
<dbReference type="CDD" id="cd06174">
    <property type="entry name" value="MFS"/>
    <property type="match status" value="2"/>
</dbReference>
<dbReference type="Pfam" id="PF07690">
    <property type="entry name" value="MFS_1"/>
    <property type="match status" value="3"/>
</dbReference>
<dbReference type="Gene3D" id="1.20.1250.20">
    <property type="entry name" value="MFS general substrate transporter like domains"/>
    <property type="match status" value="4"/>
</dbReference>
<feature type="transmembrane region" description="Helical" evidence="8">
    <location>
        <begin position="49"/>
        <end position="70"/>
    </location>
</feature>
<feature type="compositionally biased region" description="Low complexity" evidence="7">
    <location>
        <begin position="1603"/>
        <end position="1620"/>
    </location>
</feature>
<evidence type="ECO:0000256" key="1">
    <source>
        <dbReference type="ARBA" id="ARBA00004141"/>
    </source>
</evidence>
<feature type="transmembrane region" description="Helical" evidence="8">
    <location>
        <begin position="182"/>
        <end position="202"/>
    </location>
</feature>
<keyword evidence="5 8" id="KW-0472">Membrane</keyword>
<evidence type="ECO:0000256" key="6">
    <source>
        <dbReference type="ARBA" id="ARBA00024338"/>
    </source>
</evidence>
<feature type="compositionally biased region" description="Polar residues" evidence="7">
    <location>
        <begin position="1847"/>
        <end position="1856"/>
    </location>
</feature>
<dbReference type="PROSITE" id="PS50850">
    <property type="entry name" value="MFS"/>
    <property type="match status" value="1"/>
</dbReference>
<feature type="compositionally biased region" description="Polar residues" evidence="7">
    <location>
        <begin position="1741"/>
        <end position="1753"/>
    </location>
</feature>
<feature type="transmembrane region" description="Helical" evidence="8">
    <location>
        <begin position="267"/>
        <end position="287"/>
    </location>
</feature>
<feature type="compositionally biased region" description="Polar residues" evidence="7">
    <location>
        <begin position="1632"/>
        <end position="1641"/>
    </location>
</feature>
<evidence type="ECO:0000313" key="10">
    <source>
        <dbReference type="EMBL" id="KAK1442381.1"/>
    </source>
</evidence>
<feature type="transmembrane region" description="Helical" evidence="8">
    <location>
        <begin position="522"/>
        <end position="542"/>
    </location>
</feature>
<feature type="transmembrane region" description="Helical" evidence="8">
    <location>
        <begin position="1090"/>
        <end position="1112"/>
    </location>
</feature>
<dbReference type="InterPro" id="IPR036259">
    <property type="entry name" value="MFS_trans_sf"/>
</dbReference>
<name>A0AAD8PDM9_BABGI</name>
<feature type="transmembrane region" description="Helical" evidence="8">
    <location>
        <begin position="1002"/>
        <end position="1026"/>
    </location>
</feature>
<feature type="region of interest" description="Disordered" evidence="7">
    <location>
        <begin position="1598"/>
        <end position="1652"/>
    </location>
</feature>
<feature type="transmembrane region" description="Helical" evidence="8">
    <location>
        <begin position="648"/>
        <end position="672"/>
    </location>
</feature>
<comment type="caution">
    <text evidence="10">The sequence shown here is derived from an EMBL/GenBank/DDBJ whole genome shotgun (WGS) entry which is preliminary data.</text>
</comment>
<feature type="transmembrane region" description="Helical" evidence="8">
    <location>
        <begin position="955"/>
        <end position="982"/>
    </location>
</feature>
<feature type="region of interest" description="Disordered" evidence="7">
    <location>
        <begin position="1801"/>
        <end position="1903"/>
    </location>
</feature>
<evidence type="ECO:0000256" key="3">
    <source>
        <dbReference type="ARBA" id="ARBA00022692"/>
    </source>
</evidence>